<feature type="region of interest" description="Disordered" evidence="1">
    <location>
        <begin position="1"/>
        <end position="54"/>
    </location>
</feature>
<reference evidence="3" key="1">
    <citation type="journal article" date="2013" name="Genome Announc.">
        <title>Draft genome sequence of the grapevine dieback fungus Eutypa lata UCR-EL1.</title>
        <authorList>
            <person name="Blanco-Ulate B."/>
            <person name="Rolshausen P.E."/>
            <person name="Cantu D."/>
        </authorList>
    </citation>
    <scope>NUCLEOTIDE SEQUENCE [LARGE SCALE GENOMIC DNA]</scope>
    <source>
        <strain evidence="3">UCR-EL1</strain>
    </source>
</reference>
<dbReference type="KEGG" id="ela:UCREL1_6111"/>
<name>M7SRN1_EUTLA</name>
<organism evidence="2 3">
    <name type="scientific">Eutypa lata (strain UCR-EL1)</name>
    <name type="common">Grapevine dieback disease fungus</name>
    <name type="synonym">Eutypa armeniacae</name>
    <dbReference type="NCBI Taxonomy" id="1287681"/>
    <lineage>
        <taxon>Eukaryota</taxon>
        <taxon>Fungi</taxon>
        <taxon>Dikarya</taxon>
        <taxon>Ascomycota</taxon>
        <taxon>Pezizomycotina</taxon>
        <taxon>Sordariomycetes</taxon>
        <taxon>Xylariomycetidae</taxon>
        <taxon>Xylariales</taxon>
        <taxon>Diatrypaceae</taxon>
        <taxon>Eutypa</taxon>
    </lineage>
</organism>
<dbReference type="AlphaFoldDB" id="M7SRN1"/>
<sequence length="168" mass="18410">MVRTRSSGNDDYAEGSSRSTHRTRRYNTRYASAGEGSSSNTTDVGGSSSMDNADDTIDVATVKTTHALIKAMRRIKGKQGQVCFAHGSSITEGGVRLTFTARPNNTLSPGYFPVDELVEILEYAQIGGDRFEIDNDCLLKDSHLLPTQEFRHLHQKVSNLHPVFTSAS</sequence>
<dbReference type="EMBL" id="KB706559">
    <property type="protein sequence ID" value="EMR66907.1"/>
    <property type="molecule type" value="Genomic_DNA"/>
</dbReference>
<protein>
    <submittedName>
        <fullName evidence="2">Uncharacterized protein</fullName>
    </submittedName>
</protein>
<evidence type="ECO:0000256" key="1">
    <source>
        <dbReference type="SAM" id="MobiDB-lite"/>
    </source>
</evidence>
<proteinExistence type="predicted"/>
<evidence type="ECO:0000313" key="2">
    <source>
        <dbReference type="EMBL" id="EMR66907.1"/>
    </source>
</evidence>
<dbReference type="Proteomes" id="UP000012174">
    <property type="component" value="Unassembled WGS sequence"/>
</dbReference>
<evidence type="ECO:0000313" key="3">
    <source>
        <dbReference type="Proteomes" id="UP000012174"/>
    </source>
</evidence>
<keyword evidence="3" id="KW-1185">Reference proteome</keyword>
<accession>M7SRN1</accession>
<feature type="compositionally biased region" description="Polar residues" evidence="1">
    <location>
        <begin position="35"/>
        <end position="51"/>
    </location>
</feature>
<gene>
    <name evidence="2" type="ORF">UCREL1_6111</name>
</gene>
<dbReference type="HOGENOM" id="CLU_1586472_0_0_1"/>